<accession>A0A562VNH4</accession>
<dbReference type="AlphaFoldDB" id="A0A562VNH4"/>
<proteinExistence type="predicted"/>
<evidence type="ECO:0000259" key="1">
    <source>
        <dbReference type="Pfam" id="PF01272"/>
    </source>
</evidence>
<comment type="caution">
    <text evidence="2">The sequence shown here is derived from an EMBL/GenBank/DDBJ whole genome shotgun (WGS) entry which is preliminary data.</text>
</comment>
<dbReference type="GO" id="GO:0003746">
    <property type="term" value="F:translation elongation factor activity"/>
    <property type="evidence" value="ECO:0007669"/>
    <property type="project" value="UniProtKB-KW"/>
</dbReference>
<organism evidence="2 3">
    <name type="scientific">Geobacter argillaceus</name>
    <dbReference type="NCBI Taxonomy" id="345631"/>
    <lineage>
        <taxon>Bacteria</taxon>
        <taxon>Pseudomonadati</taxon>
        <taxon>Thermodesulfobacteriota</taxon>
        <taxon>Desulfuromonadia</taxon>
        <taxon>Geobacterales</taxon>
        <taxon>Geobacteraceae</taxon>
        <taxon>Geobacter</taxon>
    </lineage>
</organism>
<sequence length="160" mass="17202">MTKEQLLQQIRTLLTADFAVFSTAARTAHEAATHEECAPDNKYDTTALEASYIAQGQANRAQEIRGALESYRALQLRHFDDDTPIRLTALVVLEDDEGGRKQVFLGPAAGGLKIADGAAEIFVITPQSPLGRALIGKQTGDQLQTGTGATLKTFTVVEVC</sequence>
<dbReference type="RefSeq" id="WP_145021070.1">
    <property type="nucleotide sequence ID" value="NZ_VLLN01000008.1"/>
</dbReference>
<keyword evidence="3" id="KW-1185">Reference proteome</keyword>
<keyword evidence="2" id="KW-0251">Elongation factor</keyword>
<protein>
    <submittedName>
        <fullName evidence="2">GreA/GreB family elongation factor</fullName>
    </submittedName>
</protein>
<feature type="domain" description="Transcription elongation factor GreA/GreB C-terminal" evidence="1">
    <location>
        <begin position="116"/>
        <end position="159"/>
    </location>
</feature>
<reference evidence="2 3" key="1">
    <citation type="submission" date="2019-07" db="EMBL/GenBank/DDBJ databases">
        <title>Genomic Encyclopedia of Archaeal and Bacterial Type Strains, Phase II (KMG-II): from individual species to whole genera.</title>
        <authorList>
            <person name="Goeker M."/>
        </authorList>
    </citation>
    <scope>NUCLEOTIDE SEQUENCE [LARGE SCALE GENOMIC DNA]</scope>
    <source>
        <strain evidence="2 3">ATCC BAA-1139</strain>
    </source>
</reference>
<dbReference type="Proteomes" id="UP000319449">
    <property type="component" value="Unassembled WGS sequence"/>
</dbReference>
<evidence type="ECO:0000313" key="3">
    <source>
        <dbReference type="Proteomes" id="UP000319449"/>
    </source>
</evidence>
<dbReference type="InterPro" id="IPR001437">
    <property type="entry name" value="Tscrpt_elong_fac_GreA/B_C"/>
</dbReference>
<dbReference type="GO" id="GO:0003677">
    <property type="term" value="F:DNA binding"/>
    <property type="evidence" value="ECO:0007669"/>
    <property type="project" value="InterPro"/>
</dbReference>
<dbReference type="Gene3D" id="3.10.50.30">
    <property type="entry name" value="Transcription elongation factor, GreA/GreB, C-terminal domain"/>
    <property type="match status" value="1"/>
</dbReference>
<gene>
    <name evidence="2" type="ORF">JN12_01660</name>
</gene>
<dbReference type="Pfam" id="PF01272">
    <property type="entry name" value="GreA_GreB"/>
    <property type="match status" value="1"/>
</dbReference>
<dbReference type="InterPro" id="IPR036953">
    <property type="entry name" value="GreA/GreB_C_sf"/>
</dbReference>
<dbReference type="GO" id="GO:0032784">
    <property type="term" value="P:regulation of DNA-templated transcription elongation"/>
    <property type="evidence" value="ECO:0007669"/>
    <property type="project" value="InterPro"/>
</dbReference>
<dbReference type="EMBL" id="VLLN01000008">
    <property type="protein sequence ID" value="TWJ19543.1"/>
    <property type="molecule type" value="Genomic_DNA"/>
</dbReference>
<dbReference type="OrthoDB" id="5293337at2"/>
<dbReference type="SUPFAM" id="SSF54534">
    <property type="entry name" value="FKBP-like"/>
    <property type="match status" value="1"/>
</dbReference>
<keyword evidence="2" id="KW-0648">Protein biosynthesis</keyword>
<evidence type="ECO:0000313" key="2">
    <source>
        <dbReference type="EMBL" id="TWJ19543.1"/>
    </source>
</evidence>
<name>A0A562VNH4_9BACT</name>